<evidence type="ECO:0000313" key="1">
    <source>
        <dbReference type="EMBL" id="DAF55197.1"/>
    </source>
</evidence>
<dbReference type="GO" id="GO:0019062">
    <property type="term" value="P:virion attachment to host cell"/>
    <property type="evidence" value="ECO:0007669"/>
    <property type="project" value="InterPro"/>
</dbReference>
<dbReference type="Pfam" id="PF03406">
    <property type="entry name" value="Phage_fiber_2"/>
    <property type="match status" value="1"/>
</dbReference>
<accession>A0A8S5SVU6</accession>
<dbReference type="InterPro" id="IPR005068">
    <property type="entry name" value="Phage_lambda_Stf-r2"/>
</dbReference>
<proteinExistence type="predicted"/>
<reference evidence="1" key="1">
    <citation type="journal article" date="2021" name="Proc. Natl. Acad. Sci. U.S.A.">
        <title>A Catalog of Tens of Thousands of Viruses from Human Metagenomes Reveals Hidden Associations with Chronic Diseases.</title>
        <authorList>
            <person name="Tisza M.J."/>
            <person name="Buck C.B."/>
        </authorList>
    </citation>
    <scope>NUCLEOTIDE SEQUENCE</scope>
    <source>
        <strain evidence="1">CtZHD14</strain>
    </source>
</reference>
<dbReference type="EMBL" id="BK032687">
    <property type="protein sequence ID" value="DAF55197.1"/>
    <property type="molecule type" value="Genomic_DNA"/>
</dbReference>
<name>A0A8S5SVU6_9CAUD</name>
<dbReference type="GO" id="GO:0046718">
    <property type="term" value="P:symbiont entry into host cell"/>
    <property type="evidence" value="ECO:0007669"/>
    <property type="project" value="InterPro"/>
</dbReference>
<sequence>MAKGNPNDASKKLNFVAKVYDPTAKAYRPIYILPDATDNVQGGVYLSDKTDATDNAATGVVAATPKAVKAANDNANDRLSKVSTENQTVAGSVAFTSQIVANGGVKGNLAGNADTATKLKNTRSFSIKAGANGTAGTGSFDGTGDVSITIPTIDGAAITGIIPLSSVPQGALERLIRVADQTARFELTTDDVQLGDSVLQLDTGVMYVVIDQTKLTSEDGYQEYKASTALEASHASTADNAKKAVTADSAIKATKDGSDQIITSTYVKSISASGRTVTYTRGDNSTATFTTQDTTYDVFNGASESTAGGTGLVPAPAAGNQNKFLRGDGTWQVAGEVTGVKGDAEDSYRVGNVNLTPDNIGALSLEGGQLTGELQSVGIVPVTDNASNLGSSNFKWANVYATTFNGNATTATTASRVNKTLVLTGNVTGSVSLNADGQASLATTLADNSVITGKIKDGAVTNAKLDDDVGTVYVGSTEPTEEHIKLWVKI</sequence>
<protein>
    <submittedName>
        <fullName evidence="1">Dec protein, OB-Fold, Decoration, VIRAL PROTEIN</fullName>
    </submittedName>
</protein>
<organism evidence="1">
    <name type="scientific">Siphoviridae sp. ctZHD14</name>
    <dbReference type="NCBI Taxonomy" id="2827891"/>
    <lineage>
        <taxon>Viruses</taxon>
        <taxon>Duplodnaviria</taxon>
        <taxon>Heunggongvirae</taxon>
        <taxon>Uroviricota</taxon>
        <taxon>Caudoviricetes</taxon>
    </lineage>
</organism>